<dbReference type="Proteomes" id="UP001237642">
    <property type="component" value="Unassembled WGS sequence"/>
</dbReference>
<dbReference type="InterPro" id="IPR035669">
    <property type="entry name" value="SGNH_plant_lipase-like"/>
</dbReference>
<dbReference type="PANTHER" id="PTHR45648:SF17">
    <property type="entry name" value="GDSL ESTERASE_LIPASE"/>
    <property type="match status" value="1"/>
</dbReference>
<keyword evidence="3" id="KW-0443">Lipid metabolism</keyword>
<reference evidence="5" key="1">
    <citation type="submission" date="2023-02" db="EMBL/GenBank/DDBJ databases">
        <title>Genome of toxic invasive species Heracleum sosnowskyi carries increased number of genes despite the absence of recent whole-genome duplications.</title>
        <authorList>
            <person name="Schelkunov M."/>
            <person name="Shtratnikova V."/>
            <person name="Makarenko M."/>
            <person name="Klepikova A."/>
            <person name="Omelchenko D."/>
            <person name="Novikova G."/>
            <person name="Obukhova E."/>
            <person name="Bogdanov V."/>
            <person name="Penin A."/>
            <person name="Logacheva M."/>
        </authorList>
    </citation>
    <scope>NUCLEOTIDE SEQUENCE</scope>
    <source>
        <strain evidence="5">Hsosn_3</strain>
        <tissue evidence="5">Leaf</tissue>
    </source>
</reference>
<dbReference type="InterPro" id="IPR051058">
    <property type="entry name" value="GDSL_Est/Lipase"/>
</dbReference>
<evidence type="ECO:0000256" key="1">
    <source>
        <dbReference type="ARBA" id="ARBA00008668"/>
    </source>
</evidence>
<dbReference type="CDD" id="cd01837">
    <property type="entry name" value="SGNH_plant_lipase_like"/>
    <property type="match status" value="1"/>
</dbReference>
<name>A0AAD8HNE6_9APIA</name>
<proteinExistence type="inferred from homology"/>
<dbReference type="Gene3D" id="3.40.50.1110">
    <property type="entry name" value="SGNH hydrolase"/>
    <property type="match status" value="1"/>
</dbReference>
<feature type="signal peptide" evidence="4">
    <location>
        <begin position="1"/>
        <end position="29"/>
    </location>
</feature>
<feature type="chain" id="PRO_5042039574" evidence="4">
    <location>
        <begin position="30"/>
        <end position="359"/>
    </location>
</feature>
<dbReference type="Pfam" id="PF00657">
    <property type="entry name" value="Lipase_GDSL"/>
    <property type="match status" value="1"/>
</dbReference>
<dbReference type="GO" id="GO:0016788">
    <property type="term" value="F:hydrolase activity, acting on ester bonds"/>
    <property type="evidence" value="ECO:0007669"/>
    <property type="project" value="InterPro"/>
</dbReference>
<dbReference type="PANTHER" id="PTHR45648">
    <property type="entry name" value="GDSL LIPASE/ACYLHYDROLASE FAMILY PROTEIN (AFU_ORTHOLOGUE AFUA_4G14700)"/>
    <property type="match status" value="1"/>
</dbReference>
<dbReference type="AlphaFoldDB" id="A0AAD8HNE6"/>
<evidence type="ECO:0000256" key="4">
    <source>
        <dbReference type="SAM" id="SignalP"/>
    </source>
</evidence>
<dbReference type="InterPro" id="IPR036514">
    <property type="entry name" value="SGNH_hydro_sf"/>
</dbReference>
<evidence type="ECO:0000313" key="6">
    <source>
        <dbReference type="Proteomes" id="UP001237642"/>
    </source>
</evidence>
<gene>
    <name evidence="5" type="ORF">POM88_036481</name>
</gene>
<evidence type="ECO:0000256" key="2">
    <source>
        <dbReference type="ARBA" id="ARBA00022801"/>
    </source>
</evidence>
<keyword evidence="4" id="KW-0732">Signal</keyword>
<evidence type="ECO:0000256" key="3">
    <source>
        <dbReference type="ARBA" id="ARBA00022963"/>
    </source>
</evidence>
<reference evidence="5" key="2">
    <citation type="submission" date="2023-05" db="EMBL/GenBank/DDBJ databases">
        <authorList>
            <person name="Schelkunov M.I."/>
        </authorList>
    </citation>
    <scope>NUCLEOTIDE SEQUENCE</scope>
    <source>
        <strain evidence="5">Hsosn_3</strain>
        <tissue evidence="5">Leaf</tissue>
    </source>
</reference>
<dbReference type="SUPFAM" id="SSF52266">
    <property type="entry name" value="SGNH hydrolase"/>
    <property type="match status" value="1"/>
</dbReference>
<organism evidence="5 6">
    <name type="scientific">Heracleum sosnowskyi</name>
    <dbReference type="NCBI Taxonomy" id="360622"/>
    <lineage>
        <taxon>Eukaryota</taxon>
        <taxon>Viridiplantae</taxon>
        <taxon>Streptophyta</taxon>
        <taxon>Embryophyta</taxon>
        <taxon>Tracheophyta</taxon>
        <taxon>Spermatophyta</taxon>
        <taxon>Magnoliopsida</taxon>
        <taxon>eudicotyledons</taxon>
        <taxon>Gunneridae</taxon>
        <taxon>Pentapetalae</taxon>
        <taxon>asterids</taxon>
        <taxon>campanulids</taxon>
        <taxon>Apiales</taxon>
        <taxon>Apiaceae</taxon>
        <taxon>Apioideae</taxon>
        <taxon>apioid superclade</taxon>
        <taxon>Tordylieae</taxon>
        <taxon>Tordyliinae</taxon>
        <taxon>Heracleum</taxon>
    </lineage>
</organism>
<protein>
    <submittedName>
        <fullName evidence="5">GDSL-like Lipase/Acylhydrolase superfamily protein</fullName>
    </submittedName>
</protein>
<dbReference type="EMBL" id="JAUIZM010000008">
    <property type="protein sequence ID" value="KAK1370389.1"/>
    <property type="molecule type" value="Genomic_DNA"/>
</dbReference>
<keyword evidence="2" id="KW-0378">Hydrolase</keyword>
<accession>A0AAD8HNE6</accession>
<evidence type="ECO:0000313" key="5">
    <source>
        <dbReference type="EMBL" id="KAK1370389.1"/>
    </source>
</evidence>
<dbReference type="GO" id="GO:0016042">
    <property type="term" value="P:lipid catabolic process"/>
    <property type="evidence" value="ECO:0007669"/>
    <property type="project" value="UniProtKB-KW"/>
</dbReference>
<sequence length="359" mass="38950">MATIANKNVASLFFLANVLAMLAPRLCGAAVPALFILGDSTADVGTNSFLANSHARANFPANGIDFPNSRATGRFSNGFNSADYIAKLMGFRRSPQPFLYLVTIKSGLQKRKFRGVNFASGGAGILDITGQDLIVVPLSEQIKQFATVRSNLTVVMGPKGTASFLSKSVFSISIGSNDIFGHFATNSTVPKKQFISVLMTAYESYIKSLYSLGARKFGIISVPPVGCCPSQRIFNSTGGCLEIQNDFSRSFHSELSILMSKISSDLPALKYSIGNTYEMTMNVIENHLLFGLKDVETACCGSGTQTCTPAASFCSNRNEYLFWDLYHPTQGASFLAAQVLYIGDKRFVSPINFYELAEY</sequence>
<dbReference type="InterPro" id="IPR001087">
    <property type="entry name" value="GDSL"/>
</dbReference>
<comment type="similarity">
    <text evidence="1">Belongs to the 'GDSL' lipolytic enzyme family.</text>
</comment>
<keyword evidence="3" id="KW-0442">Lipid degradation</keyword>
<comment type="caution">
    <text evidence="5">The sequence shown here is derived from an EMBL/GenBank/DDBJ whole genome shotgun (WGS) entry which is preliminary data.</text>
</comment>
<keyword evidence="6" id="KW-1185">Reference proteome</keyword>